<dbReference type="InParanoid" id="A0A3N4KER8"/>
<organism evidence="8 9">
    <name type="scientific">Morchella conica CCBAS932</name>
    <dbReference type="NCBI Taxonomy" id="1392247"/>
    <lineage>
        <taxon>Eukaryota</taxon>
        <taxon>Fungi</taxon>
        <taxon>Dikarya</taxon>
        <taxon>Ascomycota</taxon>
        <taxon>Pezizomycotina</taxon>
        <taxon>Pezizomycetes</taxon>
        <taxon>Pezizales</taxon>
        <taxon>Morchellaceae</taxon>
        <taxon>Morchella</taxon>
    </lineage>
</organism>
<dbReference type="OrthoDB" id="2985014at2759"/>
<keyword evidence="3 7" id="KW-0812">Transmembrane</keyword>
<dbReference type="GO" id="GO:0016020">
    <property type="term" value="C:membrane"/>
    <property type="evidence" value="ECO:0007669"/>
    <property type="project" value="UniProtKB-SubCell"/>
</dbReference>
<evidence type="ECO:0000256" key="7">
    <source>
        <dbReference type="SAM" id="Phobius"/>
    </source>
</evidence>
<feature type="transmembrane region" description="Helical" evidence="7">
    <location>
        <begin position="384"/>
        <end position="408"/>
    </location>
</feature>
<dbReference type="Proteomes" id="UP000277580">
    <property type="component" value="Unassembled WGS sequence"/>
</dbReference>
<feature type="transmembrane region" description="Helical" evidence="7">
    <location>
        <begin position="180"/>
        <end position="198"/>
    </location>
</feature>
<dbReference type="InterPro" id="IPR036259">
    <property type="entry name" value="MFS_trans_sf"/>
</dbReference>
<dbReference type="EMBL" id="ML119156">
    <property type="protein sequence ID" value="RPB08987.1"/>
    <property type="molecule type" value="Genomic_DNA"/>
</dbReference>
<keyword evidence="5 7" id="KW-0472">Membrane</keyword>
<dbReference type="Gene3D" id="1.20.1250.20">
    <property type="entry name" value="MFS general substrate transporter like domains"/>
    <property type="match status" value="2"/>
</dbReference>
<dbReference type="AlphaFoldDB" id="A0A3N4KER8"/>
<feature type="compositionally biased region" description="Basic and acidic residues" evidence="6">
    <location>
        <begin position="64"/>
        <end position="92"/>
    </location>
</feature>
<dbReference type="FunFam" id="1.20.1250.20:FF:000018">
    <property type="entry name" value="MFS transporter permease"/>
    <property type="match status" value="1"/>
</dbReference>
<feature type="region of interest" description="Disordered" evidence="6">
    <location>
        <begin position="1"/>
        <end position="117"/>
    </location>
</feature>
<dbReference type="PANTHER" id="PTHR43791">
    <property type="entry name" value="PERMEASE-RELATED"/>
    <property type="match status" value="1"/>
</dbReference>
<dbReference type="STRING" id="1392247.A0A3N4KER8"/>
<dbReference type="PANTHER" id="PTHR43791:SF27">
    <property type="entry name" value="TRANSPORTER, PUTATIVE (AFU_ORTHOLOGUE AFUA_2G15730)-RELATED"/>
    <property type="match status" value="1"/>
</dbReference>
<proteinExistence type="predicted"/>
<evidence type="ECO:0000256" key="5">
    <source>
        <dbReference type="ARBA" id="ARBA00023136"/>
    </source>
</evidence>
<name>A0A3N4KER8_9PEZI</name>
<reference evidence="8 9" key="1">
    <citation type="journal article" date="2018" name="Nat. Ecol. Evol.">
        <title>Pezizomycetes genomes reveal the molecular basis of ectomycorrhizal truffle lifestyle.</title>
        <authorList>
            <person name="Murat C."/>
            <person name="Payen T."/>
            <person name="Noel B."/>
            <person name="Kuo A."/>
            <person name="Morin E."/>
            <person name="Chen J."/>
            <person name="Kohler A."/>
            <person name="Krizsan K."/>
            <person name="Balestrini R."/>
            <person name="Da Silva C."/>
            <person name="Montanini B."/>
            <person name="Hainaut M."/>
            <person name="Levati E."/>
            <person name="Barry K.W."/>
            <person name="Belfiori B."/>
            <person name="Cichocki N."/>
            <person name="Clum A."/>
            <person name="Dockter R.B."/>
            <person name="Fauchery L."/>
            <person name="Guy J."/>
            <person name="Iotti M."/>
            <person name="Le Tacon F."/>
            <person name="Lindquist E.A."/>
            <person name="Lipzen A."/>
            <person name="Malagnac F."/>
            <person name="Mello A."/>
            <person name="Molinier V."/>
            <person name="Miyauchi S."/>
            <person name="Poulain J."/>
            <person name="Riccioni C."/>
            <person name="Rubini A."/>
            <person name="Sitrit Y."/>
            <person name="Splivallo R."/>
            <person name="Traeger S."/>
            <person name="Wang M."/>
            <person name="Zifcakova L."/>
            <person name="Wipf D."/>
            <person name="Zambonelli A."/>
            <person name="Paolocci F."/>
            <person name="Nowrousian M."/>
            <person name="Ottonello S."/>
            <person name="Baldrian P."/>
            <person name="Spatafora J.W."/>
            <person name="Henrissat B."/>
            <person name="Nagy L.G."/>
            <person name="Aury J.M."/>
            <person name="Wincker P."/>
            <person name="Grigoriev I.V."/>
            <person name="Bonfante P."/>
            <person name="Martin F.M."/>
        </authorList>
    </citation>
    <scope>NUCLEOTIDE SEQUENCE [LARGE SCALE GENOMIC DNA]</scope>
    <source>
        <strain evidence="8 9">CCBAS932</strain>
    </source>
</reference>
<evidence type="ECO:0000256" key="3">
    <source>
        <dbReference type="ARBA" id="ARBA00022692"/>
    </source>
</evidence>
<accession>A0A3N4KER8</accession>
<feature type="compositionally biased region" description="Low complexity" evidence="6">
    <location>
        <begin position="1"/>
        <end position="18"/>
    </location>
</feature>
<keyword evidence="4 7" id="KW-1133">Transmembrane helix</keyword>
<keyword evidence="9" id="KW-1185">Reference proteome</keyword>
<dbReference type="Pfam" id="PF07690">
    <property type="entry name" value="MFS_1"/>
    <property type="match status" value="1"/>
</dbReference>
<evidence type="ECO:0000256" key="6">
    <source>
        <dbReference type="SAM" id="MobiDB-lite"/>
    </source>
</evidence>
<dbReference type="InterPro" id="IPR011701">
    <property type="entry name" value="MFS"/>
</dbReference>
<feature type="transmembrane region" description="Helical" evidence="7">
    <location>
        <begin position="446"/>
        <end position="464"/>
    </location>
</feature>
<evidence type="ECO:0000256" key="1">
    <source>
        <dbReference type="ARBA" id="ARBA00004141"/>
    </source>
</evidence>
<evidence type="ECO:0000256" key="2">
    <source>
        <dbReference type="ARBA" id="ARBA00022448"/>
    </source>
</evidence>
<protein>
    <submittedName>
        <fullName evidence="8">MFS general substrate transporter</fullName>
    </submittedName>
</protein>
<evidence type="ECO:0000313" key="9">
    <source>
        <dbReference type="Proteomes" id="UP000277580"/>
    </source>
</evidence>
<dbReference type="GO" id="GO:0022857">
    <property type="term" value="F:transmembrane transporter activity"/>
    <property type="evidence" value="ECO:0007669"/>
    <property type="project" value="InterPro"/>
</dbReference>
<feature type="transmembrane region" description="Helical" evidence="7">
    <location>
        <begin position="420"/>
        <end position="440"/>
    </location>
</feature>
<evidence type="ECO:0000256" key="4">
    <source>
        <dbReference type="ARBA" id="ARBA00022989"/>
    </source>
</evidence>
<feature type="transmembrane region" description="Helical" evidence="7">
    <location>
        <begin position="302"/>
        <end position="322"/>
    </location>
</feature>
<feature type="transmembrane region" description="Helical" evidence="7">
    <location>
        <begin position="514"/>
        <end position="536"/>
    </location>
</feature>
<sequence length="626" mass="69207">MPASSSSSPLELTPPATSYHPSSAVDADDDEDPYIHTPESDTDSNSGFVVTGEDGYELRPLSRSAREQEEVYADEHGTLIAPEHDSSGDEGRAGGGAVVYDASDEEGSSSNIRRRRRRRPRMRKEFLYTREEEGKVVRKFDLHLVGFLAGLYMLSFLDRSNIGNAKVAGMNKDLGLTGAQYEWLLTAFYMTYISFEWMTLCYKVFAAHKYIACCVMGWGFVASMQGLATNWWYMLFFRALLGITEAAFGPGVPFYLSFFYRREELALRCGLFISAAPLATAYAGFLAYALTSIPSAIAPWRLLFILEGFPSMIAAVFAYYIIPDLPSDARFLTTDEKKIARRRLLVVTDEGDHSVAATMREEEDHQSGVRWSEVFAALRDGGNWIVALMYFFCNVSFSSLPVFLPTIINDMGYKSTTAQALSAPPYIFAFVLVLLSTWISDRYTTRSIPIILCCLLGAIGYALLAGTGSLQSSLNTALAGVESIEASGPGRWWESYVSEAQWAKSETVGVGVKYTGVFMAAGGIFSAIALVMVWVVNNGESESGRGAGIGLVQVIGQCGPLLGTKLYPPEDGPYYVRGMSTCCGALVMVCVLAYLQRWRLKRKNLRRERKNVLEGRPRETGFRFIL</sequence>
<comment type="subcellular location">
    <subcellularLocation>
        <location evidence="1">Membrane</location>
        <topology evidence="1">Multi-pass membrane protein</topology>
    </subcellularLocation>
</comment>
<dbReference type="SUPFAM" id="SSF103473">
    <property type="entry name" value="MFS general substrate transporter"/>
    <property type="match status" value="1"/>
</dbReference>
<keyword evidence="2" id="KW-0813">Transport</keyword>
<feature type="transmembrane region" description="Helical" evidence="7">
    <location>
        <begin position="574"/>
        <end position="595"/>
    </location>
</feature>
<gene>
    <name evidence="8" type="ORF">P167DRAFT_511303</name>
</gene>
<evidence type="ECO:0000313" key="8">
    <source>
        <dbReference type="EMBL" id="RPB08987.1"/>
    </source>
</evidence>
<feature type="transmembrane region" description="Helical" evidence="7">
    <location>
        <begin position="265"/>
        <end position="290"/>
    </location>
</feature>
<feature type="transmembrane region" description="Helical" evidence="7">
    <location>
        <begin position="210"/>
        <end position="233"/>
    </location>
</feature>